<dbReference type="EMBL" id="CXWD01000003">
    <property type="protein sequence ID" value="CTQ65545.1"/>
    <property type="molecule type" value="Genomic_DNA"/>
</dbReference>
<dbReference type="Proteomes" id="UP000053235">
    <property type="component" value="Unassembled WGS sequence"/>
</dbReference>
<evidence type="ECO:0000256" key="1">
    <source>
        <dbReference type="ARBA" id="ARBA00006252"/>
    </source>
</evidence>
<dbReference type="PANTHER" id="PTHR10204:SF34">
    <property type="entry name" value="NAD(P)H DEHYDROGENASE [QUINONE] 1 ISOFORM 1"/>
    <property type="match status" value="1"/>
</dbReference>
<dbReference type="SUPFAM" id="SSF52218">
    <property type="entry name" value="Flavoproteins"/>
    <property type="match status" value="1"/>
</dbReference>
<sequence>MRVLVVFCHPCEESFNSALCKAVVETLQAGGHDIRLTDLYAKGFDPVMSAQERRGYHTPQANTIPVADDLADIKWCEAIVFVYPTWWFGLPAMLKGWLERVWVPHETFIMPTDTTGLQPNMQNISHIAIVTTCGASWWVSKLVGEPGRKTIMRGIKLLAKPGCKTRYLAHYKMDSSTLGSRKNYIETVKEKIAAFLK</sequence>
<keyword evidence="2" id="KW-0560">Oxidoreductase</keyword>
<dbReference type="Gene3D" id="3.40.50.360">
    <property type="match status" value="1"/>
</dbReference>
<proteinExistence type="inferred from homology"/>
<gene>
    <name evidence="4" type="ORF">LAX5112_00671</name>
</gene>
<comment type="similarity">
    <text evidence="1">Belongs to the NAD(P)H dehydrogenase (quinone) family.</text>
</comment>
<dbReference type="InterPro" id="IPR029039">
    <property type="entry name" value="Flavoprotein-like_sf"/>
</dbReference>
<evidence type="ECO:0000259" key="3">
    <source>
        <dbReference type="Pfam" id="PF02525"/>
    </source>
</evidence>
<evidence type="ECO:0000313" key="5">
    <source>
        <dbReference type="Proteomes" id="UP000053235"/>
    </source>
</evidence>
<accession>A0A0M6ZS14</accession>
<dbReference type="InterPro" id="IPR003680">
    <property type="entry name" value="Flavodoxin_fold"/>
</dbReference>
<dbReference type="RefSeq" id="WP_055670619.1">
    <property type="nucleotide sequence ID" value="NZ_CXWD01000003.1"/>
</dbReference>
<keyword evidence="5" id="KW-1185">Reference proteome</keyword>
<dbReference type="OrthoDB" id="9798454at2"/>
<dbReference type="PANTHER" id="PTHR10204">
    <property type="entry name" value="NAD P H OXIDOREDUCTASE-RELATED"/>
    <property type="match status" value="1"/>
</dbReference>
<evidence type="ECO:0000256" key="2">
    <source>
        <dbReference type="ARBA" id="ARBA00023002"/>
    </source>
</evidence>
<dbReference type="GO" id="GO:0003955">
    <property type="term" value="F:NAD(P)H dehydrogenase (quinone) activity"/>
    <property type="evidence" value="ECO:0007669"/>
    <property type="project" value="TreeGrafter"/>
</dbReference>
<feature type="domain" description="Flavodoxin-like fold" evidence="3">
    <location>
        <begin position="1"/>
        <end position="136"/>
    </location>
</feature>
<dbReference type="GO" id="GO:0005829">
    <property type="term" value="C:cytosol"/>
    <property type="evidence" value="ECO:0007669"/>
    <property type="project" value="TreeGrafter"/>
</dbReference>
<reference evidence="5" key="1">
    <citation type="submission" date="2015-07" db="EMBL/GenBank/DDBJ databases">
        <authorList>
            <person name="Rodrigo-Torres Lidia"/>
            <person name="Arahal R.David."/>
        </authorList>
    </citation>
    <scope>NUCLEOTIDE SEQUENCE [LARGE SCALE GENOMIC DNA]</scope>
    <source>
        <strain evidence="5">CECT 5112</strain>
    </source>
</reference>
<dbReference type="STRING" id="388408.LAX5112_00671"/>
<dbReference type="AlphaFoldDB" id="A0A0M6ZS14"/>
<dbReference type="InterPro" id="IPR051545">
    <property type="entry name" value="NAD(P)H_dehydrogenase_qn"/>
</dbReference>
<name>A0A0M6ZS14_9HYPH</name>
<protein>
    <submittedName>
        <fullName evidence="4">Azoreductase</fullName>
    </submittedName>
</protein>
<organism evidence="4 5">
    <name type="scientific">Roseibium alexandrii</name>
    <dbReference type="NCBI Taxonomy" id="388408"/>
    <lineage>
        <taxon>Bacteria</taxon>
        <taxon>Pseudomonadati</taxon>
        <taxon>Pseudomonadota</taxon>
        <taxon>Alphaproteobacteria</taxon>
        <taxon>Hyphomicrobiales</taxon>
        <taxon>Stappiaceae</taxon>
        <taxon>Roseibium</taxon>
    </lineage>
</organism>
<dbReference type="Pfam" id="PF02525">
    <property type="entry name" value="Flavodoxin_2"/>
    <property type="match status" value="1"/>
</dbReference>
<evidence type="ECO:0000313" key="4">
    <source>
        <dbReference type="EMBL" id="CTQ65545.1"/>
    </source>
</evidence>